<proteinExistence type="predicted"/>
<keyword evidence="3" id="KW-1185">Reference proteome</keyword>
<dbReference type="KEGG" id="jas:FJQ89_04835"/>
<dbReference type="AlphaFoldDB" id="A0A4Y6RB38"/>
<dbReference type="SUPFAM" id="SSF55486">
    <property type="entry name" value="Metalloproteases ('zincins'), catalytic domain"/>
    <property type="match status" value="1"/>
</dbReference>
<evidence type="ECO:0000313" key="2">
    <source>
        <dbReference type="EMBL" id="QDG69816.1"/>
    </source>
</evidence>
<evidence type="ECO:0000256" key="1">
    <source>
        <dbReference type="SAM" id="SignalP"/>
    </source>
</evidence>
<organism evidence="2 3">
    <name type="scientific">Janthinobacterium tructae</name>
    <dbReference type="NCBI Taxonomy" id="2590869"/>
    <lineage>
        <taxon>Bacteria</taxon>
        <taxon>Pseudomonadati</taxon>
        <taxon>Pseudomonadota</taxon>
        <taxon>Betaproteobacteria</taxon>
        <taxon>Burkholderiales</taxon>
        <taxon>Oxalobacteraceae</taxon>
        <taxon>Janthinobacterium</taxon>
    </lineage>
</organism>
<name>A0A4Y6RB38_9BURK</name>
<dbReference type="EMBL" id="CP041185">
    <property type="protein sequence ID" value="QDG69816.1"/>
    <property type="molecule type" value="Genomic_DNA"/>
</dbReference>
<accession>A0A4Y6RB38</accession>
<gene>
    <name evidence="2" type="ORF">FJQ89_04835</name>
</gene>
<dbReference type="OrthoDB" id="5917617at2"/>
<feature type="signal peptide" evidence="1">
    <location>
        <begin position="1"/>
        <end position="17"/>
    </location>
</feature>
<dbReference type="RefSeq" id="WP_141169279.1">
    <property type="nucleotide sequence ID" value="NZ_CP041185.1"/>
</dbReference>
<dbReference type="InterPro" id="IPR024079">
    <property type="entry name" value="MetalloPept_cat_dom_sf"/>
</dbReference>
<dbReference type="GO" id="GO:0008237">
    <property type="term" value="F:metallopeptidase activity"/>
    <property type="evidence" value="ECO:0007669"/>
    <property type="project" value="InterPro"/>
</dbReference>
<keyword evidence="1" id="KW-0732">Signal</keyword>
<dbReference type="Gene3D" id="3.40.390.10">
    <property type="entry name" value="Collagenase (Catalytic Domain)"/>
    <property type="match status" value="1"/>
</dbReference>
<dbReference type="Proteomes" id="UP000316665">
    <property type="component" value="Chromosome"/>
</dbReference>
<reference evidence="2 3" key="1">
    <citation type="submission" date="2019-06" db="EMBL/GenBank/DDBJ databases">
        <title>Complete genome sequence of Janthinobacterium sp. SNU WT3 isolated from diseased rainbow trout.</title>
        <authorList>
            <person name="Oh W.T."/>
            <person name="Park S.C."/>
        </authorList>
    </citation>
    <scope>NUCLEOTIDE SEQUENCE [LARGE SCALE GENOMIC DNA]</scope>
    <source>
        <strain evidence="2 3">SNU WT3</strain>
    </source>
</reference>
<dbReference type="PROSITE" id="PS51257">
    <property type="entry name" value="PROKAR_LIPOPROTEIN"/>
    <property type="match status" value="1"/>
</dbReference>
<evidence type="ECO:0000313" key="3">
    <source>
        <dbReference type="Proteomes" id="UP000316665"/>
    </source>
</evidence>
<feature type="chain" id="PRO_5021450570" evidence="1">
    <location>
        <begin position="18"/>
        <end position="228"/>
    </location>
</feature>
<protein>
    <submittedName>
        <fullName evidence="2">Uncharacterized protein</fullName>
    </submittedName>
</protein>
<sequence>MKLNLIAMALVCGGLSACGGGDNVSANDGDVIANIKSSNIEFSSANRPAGTWRWPGTPQQHVSVYVTPPAAGNATELDYSSKTQNAIAQINTKLRGLLVLDAVNSIPASGNYIHVSYGTSYVPPNSTDYASYCANVATGKNMGNPIQPSSQNGIASNPVYLNLGNGHCNVTQDIVTHEFGHALGLANHFNGFGNGPAISAAYWDVLATLYANPQSTTAPNLSVRRVTD</sequence>